<keyword evidence="2 4" id="KW-0285">Flavoprotein</keyword>
<evidence type="ECO:0008006" key="11">
    <source>
        <dbReference type="Google" id="ProtNLM"/>
    </source>
</evidence>
<keyword evidence="10" id="KW-1185">Reference proteome</keyword>
<dbReference type="AlphaFoldDB" id="A0AAU9WCI6"/>
<dbReference type="InterPro" id="IPR006091">
    <property type="entry name" value="Acyl-CoA_Oxase/DH_mid-dom"/>
</dbReference>
<dbReference type="Pfam" id="PF00441">
    <property type="entry name" value="Acyl-CoA_dh_1"/>
    <property type="match status" value="1"/>
</dbReference>
<evidence type="ECO:0000259" key="8">
    <source>
        <dbReference type="Pfam" id="PF22217"/>
    </source>
</evidence>
<dbReference type="InterPro" id="IPR009100">
    <property type="entry name" value="AcylCoA_DH/oxidase_NM_dom_sf"/>
</dbReference>
<dbReference type="PANTHER" id="PTHR42707">
    <property type="entry name" value="ACYL-COA DEHYDROGENASE"/>
    <property type="match status" value="1"/>
</dbReference>
<evidence type="ECO:0000313" key="9">
    <source>
        <dbReference type="EMBL" id="CAH3110136.1"/>
    </source>
</evidence>
<feature type="domain" description="Adaptive response protein AidB N-terminal" evidence="7">
    <location>
        <begin position="65"/>
        <end position="196"/>
    </location>
</feature>
<dbReference type="EMBL" id="CALNXJ010000012">
    <property type="protein sequence ID" value="CAH3110136.1"/>
    <property type="molecule type" value="Genomic_DNA"/>
</dbReference>
<dbReference type="Pfam" id="PF02770">
    <property type="entry name" value="Acyl-CoA_dh_M"/>
    <property type="match status" value="1"/>
</dbReference>
<dbReference type="Pfam" id="PF22217">
    <property type="entry name" value="ACDH-11_C"/>
    <property type="match status" value="1"/>
</dbReference>
<protein>
    <recommendedName>
        <fullName evidence="11">Acyl-CoA dehydrogenase</fullName>
    </recommendedName>
</protein>
<dbReference type="Gene3D" id="2.40.110.20">
    <property type="match status" value="1"/>
</dbReference>
<proteinExistence type="inferred from homology"/>
<evidence type="ECO:0000259" key="5">
    <source>
        <dbReference type="Pfam" id="PF00441"/>
    </source>
</evidence>
<dbReference type="PANTHER" id="PTHR42707:SF2">
    <property type="entry name" value="ACD11 DEHYDROGENASE"/>
    <property type="match status" value="1"/>
</dbReference>
<dbReference type="Pfam" id="PF18158">
    <property type="entry name" value="AidB_N"/>
    <property type="match status" value="1"/>
</dbReference>
<reference evidence="9 10" key="1">
    <citation type="submission" date="2022-05" db="EMBL/GenBank/DDBJ databases">
        <authorList>
            <consortium name="Genoscope - CEA"/>
            <person name="William W."/>
        </authorList>
    </citation>
    <scope>NUCLEOTIDE SEQUENCE [LARGE SCALE GENOMIC DNA]</scope>
</reference>
<evidence type="ECO:0000256" key="1">
    <source>
        <dbReference type="ARBA" id="ARBA00009347"/>
    </source>
</evidence>
<evidence type="ECO:0000259" key="6">
    <source>
        <dbReference type="Pfam" id="PF02770"/>
    </source>
</evidence>
<feature type="domain" description="Acyl-CoA oxidase/dehydrogenase middle" evidence="6">
    <location>
        <begin position="226"/>
        <end position="328"/>
    </location>
</feature>
<organism evidence="9 10">
    <name type="scientific">Pocillopora meandrina</name>
    <dbReference type="NCBI Taxonomy" id="46732"/>
    <lineage>
        <taxon>Eukaryota</taxon>
        <taxon>Metazoa</taxon>
        <taxon>Cnidaria</taxon>
        <taxon>Anthozoa</taxon>
        <taxon>Hexacorallia</taxon>
        <taxon>Scleractinia</taxon>
        <taxon>Astrocoeniina</taxon>
        <taxon>Pocilloporidae</taxon>
        <taxon>Pocillopora</taxon>
    </lineage>
</organism>
<keyword evidence="3 4" id="KW-0274">FAD</keyword>
<dbReference type="Gene3D" id="6.10.250.600">
    <property type="match status" value="1"/>
</dbReference>
<evidence type="ECO:0000256" key="4">
    <source>
        <dbReference type="RuleBase" id="RU362125"/>
    </source>
</evidence>
<feature type="domain" description="Acyl-CoA dehydrogenase/oxidase C-terminal" evidence="5">
    <location>
        <begin position="340"/>
        <end position="498"/>
    </location>
</feature>
<sequence length="631" mass="70875">MFRAKITPKKFFPNNLIAWKSTLRGAEKSLDLDNRDMPDNSVAGDTEFAASKRGSFFQEAPRLGNQFSGDLFLQSYLKRLLPYEVLQEIFPDLQHFGHRVATDIYSMGRECELQPPKLEQFDAWGKRVDNIQTCQGWRQLHDVSADEGLISIPYERKYGQWSRIYQAVKLFMFSPSSGLYSCPLALTDGAAKSIEVSNMTEKLSVLKDAYSHLTSRDPKKFWTSGQWMTERKGGSDVANGTETIAVPQDDVTYRLYGYKWFSSATDADMTLTLARVQNPDGSTVPGTKGITMFYMQTRNEDGKLNNIEVQRLKNKLGTRQLPTAELLLHGSQAYKMSDEGRGVPCISDMLTITRFHNSIVAAGVMRRIMSLAQDYCLRRSVFGKLLVEHPLHMQTLAKIEVETRAAFLLSMEVARLLGKQDCNEASDVETQLLRLLTPITKLYTAKQAMQVTSEGLESFGGQGYIEDTGLPGLMRDAQVLPIWEGTTNVLSLDVLRSISKSQGQVLKAFHADVSNKLSRACAFRPALKVIKEKVQSSMNTLLSPKNYELLSDSLPARDVAFSLARIYMASLLIEHASWEEAEEQDVEAAKRWCQQDLTPVLTQLRHNAYDAKSSACDLALVMKGHSDFTRT</sequence>
<feature type="domain" description="Acyl-CoA dehydrogenase 11-like C-terminal" evidence="8">
    <location>
        <begin position="504"/>
        <end position="622"/>
    </location>
</feature>
<dbReference type="Proteomes" id="UP001159428">
    <property type="component" value="Unassembled WGS sequence"/>
</dbReference>
<dbReference type="Gene3D" id="1.20.140.10">
    <property type="entry name" value="Butyryl-CoA Dehydrogenase, subunit A, domain 3"/>
    <property type="match status" value="1"/>
</dbReference>
<comment type="caution">
    <text evidence="9">The sequence shown here is derived from an EMBL/GenBank/DDBJ whole genome shotgun (WGS) entry which is preliminary data.</text>
</comment>
<dbReference type="GO" id="GO:0003995">
    <property type="term" value="F:acyl-CoA dehydrogenase activity"/>
    <property type="evidence" value="ECO:0007669"/>
    <property type="project" value="TreeGrafter"/>
</dbReference>
<evidence type="ECO:0000259" key="7">
    <source>
        <dbReference type="Pfam" id="PF18158"/>
    </source>
</evidence>
<gene>
    <name evidence="9" type="ORF">PMEA_00004214</name>
</gene>
<dbReference type="InterPro" id="IPR036250">
    <property type="entry name" value="AcylCo_DH-like_C"/>
</dbReference>
<keyword evidence="4" id="KW-0560">Oxidoreductase</keyword>
<evidence type="ECO:0000313" key="10">
    <source>
        <dbReference type="Proteomes" id="UP001159428"/>
    </source>
</evidence>
<dbReference type="InterPro" id="IPR041504">
    <property type="entry name" value="AidB_N"/>
</dbReference>
<comment type="cofactor">
    <cofactor evidence="4">
        <name>FAD</name>
        <dbReference type="ChEBI" id="CHEBI:57692"/>
    </cofactor>
</comment>
<comment type="similarity">
    <text evidence="1 4">Belongs to the acyl-CoA dehydrogenase family.</text>
</comment>
<dbReference type="InterPro" id="IPR052904">
    <property type="entry name" value="Acyl-CoA_dehydrogenase-like"/>
</dbReference>
<dbReference type="InterPro" id="IPR009075">
    <property type="entry name" value="AcylCo_DH/oxidase_C"/>
</dbReference>
<dbReference type="SUPFAM" id="SSF56645">
    <property type="entry name" value="Acyl-CoA dehydrogenase NM domain-like"/>
    <property type="match status" value="1"/>
</dbReference>
<dbReference type="InterPro" id="IPR053998">
    <property type="entry name" value="ACDH-11_C"/>
</dbReference>
<accession>A0AAU9WCI6</accession>
<dbReference type="SUPFAM" id="SSF47203">
    <property type="entry name" value="Acyl-CoA dehydrogenase C-terminal domain-like"/>
    <property type="match status" value="1"/>
</dbReference>
<name>A0AAU9WCI6_9CNID</name>
<evidence type="ECO:0000256" key="2">
    <source>
        <dbReference type="ARBA" id="ARBA00022630"/>
    </source>
</evidence>
<evidence type="ECO:0000256" key="3">
    <source>
        <dbReference type="ARBA" id="ARBA00022827"/>
    </source>
</evidence>